<keyword evidence="2" id="KW-0134">Cell wall</keyword>
<feature type="domain" description="Gram-positive cocci surface proteins LPxTG" evidence="16">
    <location>
        <begin position="1304"/>
        <end position="1339"/>
    </location>
</feature>
<dbReference type="GO" id="GO:0051060">
    <property type="term" value="F:pullulanase activity"/>
    <property type="evidence" value="ECO:0007669"/>
    <property type="project" value="UniProtKB-EC"/>
</dbReference>
<dbReference type="Pfam" id="PF19258">
    <property type="entry name" value="KxYKxGKxW_sig"/>
    <property type="match status" value="1"/>
</dbReference>
<dbReference type="InterPro" id="IPR005323">
    <property type="entry name" value="CBM41_pullulanase"/>
</dbReference>
<feature type="compositionally biased region" description="Polar residues" evidence="13">
    <location>
        <begin position="1133"/>
        <end position="1164"/>
    </location>
</feature>
<dbReference type="Proteomes" id="UP000050920">
    <property type="component" value="Unassembled WGS sequence"/>
</dbReference>
<feature type="region of interest" description="Disordered" evidence="13">
    <location>
        <begin position="1131"/>
        <end position="1272"/>
    </location>
</feature>
<evidence type="ECO:0000256" key="1">
    <source>
        <dbReference type="ARBA" id="ARBA00008061"/>
    </source>
</evidence>
<keyword evidence="5" id="KW-0378">Hydrolase</keyword>
<protein>
    <recommendedName>
        <fullName evidence="10">pullulanase</fullName>
        <ecNumber evidence="10">3.2.1.41</ecNumber>
    </recommendedName>
    <alternativeName>
        <fullName evidence="11">Alpha-dextrin endo-1,6-alpha-glucosidase</fullName>
    </alternativeName>
    <alternativeName>
        <fullName evidence="12">Pullulan 6-glucanohydrolase</fullName>
    </alternativeName>
</protein>
<dbReference type="SUPFAM" id="SSF81296">
    <property type="entry name" value="E set domains"/>
    <property type="match status" value="1"/>
</dbReference>
<evidence type="ECO:0000256" key="6">
    <source>
        <dbReference type="ARBA" id="ARBA00022837"/>
    </source>
</evidence>
<feature type="compositionally biased region" description="Polar residues" evidence="13">
    <location>
        <begin position="1210"/>
        <end position="1272"/>
    </location>
</feature>
<dbReference type="InterPro" id="IPR013784">
    <property type="entry name" value="Carb-bd-like_fold"/>
</dbReference>
<feature type="chain" id="PRO_5006421269" description="pullulanase" evidence="15">
    <location>
        <begin position="44"/>
        <end position="1339"/>
    </location>
</feature>
<dbReference type="PROSITE" id="PS50847">
    <property type="entry name" value="GRAM_POS_ANCHORING"/>
    <property type="match status" value="1"/>
</dbReference>
<evidence type="ECO:0000256" key="11">
    <source>
        <dbReference type="ARBA" id="ARBA00029618"/>
    </source>
</evidence>
<dbReference type="RefSeq" id="WP_024625567.1">
    <property type="nucleotide sequence ID" value="NZ_AYGX02000070.1"/>
</dbReference>
<evidence type="ECO:0000256" key="8">
    <source>
        <dbReference type="ARBA" id="ARBA00023295"/>
    </source>
</evidence>
<dbReference type="PANTHER" id="PTHR43002">
    <property type="entry name" value="GLYCOGEN DEBRANCHING ENZYME"/>
    <property type="match status" value="1"/>
</dbReference>
<evidence type="ECO:0000256" key="13">
    <source>
        <dbReference type="SAM" id="MobiDB-lite"/>
    </source>
</evidence>
<dbReference type="Gene3D" id="2.60.40.1110">
    <property type="match status" value="1"/>
</dbReference>
<dbReference type="SUPFAM" id="SSF49452">
    <property type="entry name" value="Starch-binding domain-like"/>
    <property type="match status" value="1"/>
</dbReference>
<dbReference type="NCBIfam" id="TIGR02104">
    <property type="entry name" value="pulA_typeI"/>
    <property type="match status" value="1"/>
</dbReference>
<dbReference type="InterPro" id="IPR006047">
    <property type="entry name" value="GH13_cat_dom"/>
</dbReference>
<dbReference type="SMART" id="SM00642">
    <property type="entry name" value="Aamy"/>
    <property type="match status" value="1"/>
</dbReference>
<dbReference type="InterPro" id="IPR013783">
    <property type="entry name" value="Ig-like_fold"/>
</dbReference>
<feature type="compositionally biased region" description="Low complexity" evidence="13">
    <location>
        <begin position="1165"/>
        <end position="1209"/>
    </location>
</feature>
<evidence type="ECO:0000256" key="12">
    <source>
        <dbReference type="ARBA" id="ARBA00031076"/>
    </source>
</evidence>
<name>A0A0R2NUZ4_9LACO</name>
<dbReference type="InterPro" id="IPR004193">
    <property type="entry name" value="Glyco_hydro_13_N"/>
</dbReference>
<dbReference type="CDD" id="cd11341">
    <property type="entry name" value="AmyAc_Pullulanase_LD-like"/>
    <property type="match status" value="1"/>
</dbReference>
<feature type="transmembrane region" description="Helical" evidence="14">
    <location>
        <begin position="1315"/>
        <end position="1333"/>
    </location>
</feature>
<keyword evidence="14" id="KW-0472">Membrane</keyword>
<evidence type="ECO:0000256" key="10">
    <source>
        <dbReference type="ARBA" id="ARBA00024062"/>
    </source>
</evidence>
<dbReference type="CDD" id="cd02860">
    <property type="entry name" value="E_set_Pullulanase"/>
    <property type="match status" value="1"/>
</dbReference>
<feature type="region of interest" description="Disordered" evidence="13">
    <location>
        <begin position="89"/>
        <end position="112"/>
    </location>
</feature>
<evidence type="ECO:0000256" key="9">
    <source>
        <dbReference type="ARBA" id="ARBA00023965"/>
    </source>
</evidence>
<organism evidence="17 18">
    <name type="scientific">Lactiplantibacillus fabifermentans DSM 21115</name>
    <dbReference type="NCBI Taxonomy" id="1413187"/>
    <lineage>
        <taxon>Bacteria</taxon>
        <taxon>Bacillati</taxon>
        <taxon>Bacillota</taxon>
        <taxon>Bacilli</taxon>
        <taxon>Lactobacillales</taxon>
        <taxon>Lactobacillaceae</taxon>
        <taxon>Lactiplantibacillus</taxon>
    </lineage>
</organism>
<dbReference type="Pfam" id="PF03714">
    <property type="entry name" value="PUD"/>
    <property type="match status" value="1"/>
</dbReference>
<comment type="catalytic activity">
    <reaction evidence="9">
        <text>Hydrolysis of (1-&gt;6)-alpha-D-glucosidic linkages in pullulan, amylopectin and glycogen, and in the alpha- and beta-limit dextrins of amylopectin and glycogen.</text>
        <dbReference type="EC" id="3.2.1.41"/>
    </reaction>
</comment>
<dbReference type="Pfam" id="PF00128">
    <property type="entry name" value="Alpha-amylase"/>
    <property type="match status" value="1"/>
</dbReference>
<dbReference type="SUPFAM" id="SSF51445">
    <property type="entry name" value="(Trans)glycosidases"/>
    <property type="match status" value="1"/>
</dbReference>
<evidence type="ECO:0000259" key="16">
    <source>
        <dbReference type="PROSITE" id="PS50847"/>
    </source>
</evidence>
<keyword evidence="3" id="KW-0964">Secreted</keyword>
<dbReference type="GO" id="GO:0005975">
    <property type="term" value="P:carbohydrate metabolic process"/>
    <property type="evidence" value="ECO:0007669"/>
    <property type="project" value="InterPro"/>
</dbReference>
<evidence type="ECO:0000313" key="17">
    <source>
        <dbReference type="EMBL" id="KRO27741.1"/>
    </source>
</evidence>
<dbReference type="CDD" id="cd10315">
    <property type="entry name" value="CBM41_pullulanase"/>
    <property type="match status" value="1"/>
</dbReference>
<dbReference type="InterPro" id="IPR019931">
    <property type="entry name" value="LPXTG_anchor"/>
</dbReference>
<evidence type="ECO:0000256" key="3">
    <source>
        <dbReference type="ARBA" id="ARBA00022525"/>
    </source>
</evidence>
<sequence>MQTKEVVQKNWRMWKHGKQWLFSASAMLGLAVGAGLSGMVANADTTVTAANTPTSSVVENVSVKPATAQPTMAPTVAPTTARTAAPTVAPTTAPTATPTTAPTAAPTVAPTTAPTVTRTAKIQATAVVAAVPTAKVTTTSTSVAPVKDSTKVVIHYAGDGTKWVPYVWGAKPNGNGQQYSWTGTDSYGNYADIDLDQNYQQVGILLKGADSWDKDGAGENRMATVDDSGKAEVWYQAGSDDAQTVTPTFDNATVNVHYHSKVANGVTAYQVWTDQTAKQTVNLDQTDVYGNQLGTAALTGKAFSKVYVQPVGADATVREFTPLPDNQGTDIYLVADDDQAYYTPSFALATETVTSAAMNTDHELTVTVGKKLTTAEAQQQITVGNNQVASLTAVAPDSAGLSKTFTVTTTNPIDILQNNTVAFDGNTKAVDIGNYVRSQAFDDKYYYAGDDSGATYTENRTQIKLWAPTANKVTLRLYASTANDASATSVMTMTRGDKGVWTSVLDGNYQGWAYDYALQFGNGTTTTTDDPYSKAVTVNGNRSVIEDVNAVQPTDFNRMPTFSNPTDAVIYETSVRDFTKDANSGVTDKGKFLGMVESGTQTASGQVTGLDYLKDLGVTHVQLMPMYDFSSIDETSSDPSYNWGYDPKNYDVPEGSYSTDATNPTTRIMEMKEMINGFHKAGIRVIMDVVYNHVYSMDEQAFQKVVPGYYFQYDADGHATNGTGVGNDIASERKMVRKYILDSVKYWATEYNLDGFRFDLMGILDVDTMNAIRAELNAIDPGILVYGEGWDMRATDKEIGAAQYNADKVDKNVGFFSDDIRNAIKGSEFGGINPGLVEGNTKETTYDNDAQAFVAGFLGGQGYADATTSHPYQAPSQTINYVACHDNRTLYDMLKALMPDESEANLIKRDKLATSMAILAQGVPFINAGQEALRTKDGNDNSYNSSDAINDIDWNRVQANAELVNYFKSLLNLRKSENVFRLNDYDQIKQTIKVLKSGENGIFAFEYAAGGHKLYVLFNVNDQAVNFDAVNLGLGRILLSSDTATKLGSMTSLAGLSTLVVREDLPQTVTINYCDAQGQIVKTTTVTLIKFGDQVVLSAPTDYRMIGGESAVTYDDDSTATTWTLNVPVEKVATSNPDDNGNTTNPENGGSTTNPDNNGTSTNPDNGGSTTNPDNNGNTTNSDNGGATTDPDSNGNTTNSDNGGSTTNPDSNENNVTNLDNGGNTTDSTGKAVTTPVESTKVTPTPANGQAAVSTKSVNGHRAATTTGSIANGDQVTTPATAKTTVKAATTVAPAKAAIGNHALPQTDETPAQSATLLGGLLLMAAGVLGAVAPKRKRH</sequence>
<evidence type="ECO:0000256" key="14">
    <source>
        <dbReference type="SAM" id="Phobius"/>
    </source>
</evidence>
<dbReference type="InterPro" id="IPR014756">
    <property type="entry name" value="Ig_E-set"/>
</dbReference>
<accession>A0A0R2NUZ4</accession>
<dbReference type="Gene3D" id="2.60.40.10">
    <property type="entry name" value="Immunoglobulins"/>
    <property type="match status" value="1"/>
</dbReference>
<keyword evidence="8" id="KW-0326">Glycosidase</keyword>
<keyword evidence="14" id="KW-1133">Transmembrane helix</keyword>
<dbReference type="NCBIfam" id="TIGR01167">
    <property type="entry name" value="LPXTG_anchor"/>
    <property type="match status" value="1"/>
</dbReference>
<keyword evidence="7" id="KW-0572">Peptidoglycan-anchor</keyword>
<reference evidence="17 18" key="1">
    <citation type="journal article" date="2015" name="Genome Announc.">
        <title>Expanding the biotechnology potential of lactobacilli through comparative genomics of 213 strains and associated genera.</title>
        <authorList>
            <person name="Sun Z."/>
            <person name="Harris H.M."/>
            <person name="McCann A."/>
            <person name="Guo C."/>
            <person name="Argimon S."/>
            <person name="Zhang W."/>
            <person name="Yang X."/>
            <person name="Jeffery I.B."/>
            <person name="Cooney J.C."/>
            <person name="Kagawa T.F."/>
            <person name="Liu W."/>
            <person name="Song Y."/>
            <person name="Salvetti E."/>
            <person name="Wrobel A."/>
            <person name="Rasinkangas P."/>
            <person name="Parkhill J."/>
            <person name="Rea M.C."/>
            <person name="O'Sullivan O."/>
            <person name="Ritari J."/>
            <person name="Douillard F.P."/>
            <person name="Paul Ross R."/>
            <person name="Yang R."/>
            <person name="Briner A.E."/>
            <person name="Felis G.E."/>
            <person name="de Vos W.M."/>
            <person name="Barrangou R."/>
            <person name="Klaenhammer T.R."/>
            <person name="Caufield P.W."/>
            <person name="Cui Y."/>
            <person name="Zhang H."/>
            <person name="O'Toole P.W."/>
        </authorList>
    </citation>
    <scope>NUCLEOTIDE SEQUENCE [LARGE SCALE GENOMIC DNA]</scope>
    <source>
        <strain evidence="17 18">DSM 21115</strain>
    </source>
</reference>
<keyword evidence="18" id="KW-1185">Reference proteome</keyword>
<evidence type="ECO:0000256" key="5">
    <source>
        <dbReference type="ARBA" id="ARBA00022801"/>
    </source>
</evidence>
<evidence type="ECO:0000256" key="7">
    <source>
        <dbReference type="ARBA" id="ARBA00023088"/>
    </source>
</evidence>
<keyword evidence="14" id="KW-0812">Transmembrane</keyword>
<evidence type="ECO:0000256" key="15">
    <source>
        <dbReference type="SAM" id="SignalP"/>
    </source>
</evidence>
<dbReference type="Gene3D" id="3.20.20.80">
    <property type="entry name" value="Glycosidases"/>
    <property type="match status" value="1"/>
</dbReference>
<dbReference type="InterPro" id="IPR017853">
    <property type="entry name" value="GH"/>
</dbReference>
<proteinExistence type="inferred from homology"/>
<evidence type="ECO:0000256" key="2">
    <source>
        <dbReference type="ARBA" id="ARBA00022512"/>
    </source>
</evidence>
<dbReference type="InterPro" id="IPR011840">
    <property type="entry name" value="PulA_typeI"/>
</dbReference>
<feature type="signal peptide" evidence="15">
    <location>
        <begin position="1"/>
        <end position="43"/>
    </location>
</feature>
<dbReference type="GO" id="GO:0030246">
    <property type="term" value="F:carbohydrate binding"/>
    <property type="evidence" value="ECO:0007669"/>
    <property type="project" value="InterPro"/>
</dbReference>
<keyword evidence="6" id="KW-0106">Calcium</keyword>
<dbReference type="InterPro" id="IPR022263">
    <property type="entry name" value="KxYKxGKxW"/>
</dbReference>
<comment type="caution">
    <text evidence="17">The sequence shown here is derived from an EMBL/GenBank/DDBJ whole genome shotgun (WGS) entry which is preliminary data.</text>
</comment>
<dbReference type="EC" id="3.2.1.41" evidence="10"/>
<dbReference type="Pfam" id="PF02922">
    <property type="entry name" value="CBM_48"/>
    <property type="match status" value="1"/>
</dbReference>
<dbReference type="NCBIfam" id="TIGR03715">
    <property type="entry name" value="KxYKxGKxW"/>
    <property type="match status" value="1"/>
</dbReference>
<comment type="similarity">
    <text evidence="1">Belongs to the glycosyl hydrolase 13 family.</text>
</comment>
<keyword evidence="4 15" id="KW-0732">Signal</keyword>
<dbReference type="EMBL" id="AYGX02000070">
    <property type="protein sequence ID" value="KRO27741.1"/>
    <property type="molecule type" value="Genomic_DNA"/>
</dbReference>
<evidence type="ECO:0000313" key="18">
    <source>
        <dbReference type="Proteomes" id="UP000050920"/>
    </source>
</evidence>
<evidence type="ECO:0000256" key="4">
    <source>
        <dbReference type="ARBA" id="ARBA00022729"/>
    </source>
</evidence>
<gene>
    <name evidence="17" type="ORF">DY78_GL002991</name>
</gene>